<dbReference type="InterPro" id="IPR036614">
    <property type="entry name" value="RusA-like_sf"/>
</dbReference>
<dbReference type="GO" id="GO:0006310">
    <property type="term" value="P:DNA recombination"/>
    <property type="evidence" value="ECO:0007669"/>
    <property type="project" value="InterPro"/>
</dbReference>
<protein>
    <submittedName>
        <fullName evidence="1">Uncharacterized protein</fullName>
    </submittedName>
</protein>
<dbReference type="Pfam" id="PF05866">
    <property type="entry name" value="RusA"/>
    <property type="match status" value="1"/>
</dbReference>
<accession>A0A0F9MV78</accession>
<organism evidence="1">
    <name type="scientific">marine sediment metagenome</name>
    <dbReference type="NCBI Taxonomy" id="412755"/>
    <lineage>
        <taxon>unclassified sequences</taxon>
        <taxon>metagenomes</taxon>
        <taxon>ecological metagenomes</taxon>
    </lineage>
</organism>
<dbReference type="SUPFAM" id="SSF103084">
    <property type="entry name" value="Holliday junction resolvase RusA"/>
    <property type="match status" value="1"/>
</dbReference>
<name>A0A0F9MV78_9ZZZZ</name>
<dbReference type="GO" id="GO:0006281">
    <property type="term" value="P:DNA repair"/>
    <property type="evidence" value="ECO:0007669"/>
    <property type="project" value="InterPro"/>
</dbReference>
<gene>
    <name evidence="1" type="ORF">LCGC14_1109380</name>
</gene>
<dbReference type="Gene3D" id="3.30.1330.70">
    <property type="entry name" value="Holliday junction resolvase RusA"/>
    <property type="match status" value="1"/>
</dbReference>
<reference evidence="1" key="1">
    <citation type="journal article" date="2015" name="Nature">
        <title>Complex archaea that bridge the gap between prokaryotes and eukaryotes.</title>
        <authorList>
            <person name="Spang A."/>
            <person name="Saw J.H."/>
            <person name="Jorgensen S.L."/>
            <person name="Zaremba-Niedzwiedzka K."/>
            <person name="Martijn J."/>
            <person name="Lind A.E."/>
            <person name="van Eijk R."/>
            <person name="Schleper C."/>
            <person name="Guy L."/>
            <person name="Ettema T.J."/>
        </authorList>
    </citation>
    <scope>NUCLEOTIDE SEQUENCE</scope>
</reference>
<dbReference type="GO" id="GO:0000287">
    <property type="term" value="F:magnesium ion binding"/>
    <property type="evidence" value="ECO:0007669"/>
    <property type="project" value="InterPro"/>
</dbReference>
<dbReference type="EMBL" id="LAZR01005053">
    <property type="protein sequence ID" value="KKN03272.1"/>
    <property type="molecule type" value="Genomic_DNA"/>
</dbReference>
<dbReference type="AlphaFoldDB" id="A0A0F9MV78"/>
<evidence type="ECO:0000313" key="1">
    <source>
        <dbReference type="EMBL" id="KKN03272.1"/>
    </source>
</evidence>
<proteinExistence type="predicted"/>
<comment type="caution">
    <text evidence="1">The sequence shown here is derived from an EMBL/GenBank/DDBJ whole genome shotgun (WGS) entry which is preliminary data.</text>
</comment>
<dbReference type="InterPro" id="IPR008822">
    <property type="entry name" value="Endonuclease_RusA-like"/>
</dbReference>
<sequence length="143" mass="15941">MTLAFKIPGKPVACMRTRSTGKFHYTPKKYRDYLNTIKARFSFAYPHLPEPMTGPVSVDCVFVMPRPKNRPKWCDRDAWREGGELPGDHVRSDIDNLCKSICDGLNGLAYEDDRQIVKLTATKVMAAVGEDPAAHVTISGVEG</sequence>